<keyword evidence="2" id="KW-1185">Reference proteome</keyword>
<evidence type="ECO:0000313" key="1">
    <source>
        <dbReference type="EMBL" id="KAH7577924.1"/>
    </source>
</evidence>
<sequence>MSSENWDTNPRLYKYCQIISQLYGQHSLSSPTSVEGIRGKDTNEYIAKFSMKCLLSWDDSIRRTSRVWIYLSYCDGLPSVLKCPV</sequence>
<comment type="caution">
    <text evidence="1">The sequence shown here is derived from an EMBL/GenBank/DDBJ whole genome shotgun (WGS) entry which is preliminary data.</text>
</comment>
<organism evidence="1 2">
    <name type="scientific">Xanthoceras sorbifolium</name>
    <dbReference type="NCBI Taxonomy" id="99658"/>
    <lineage>
        <taxon>Eukaryota</taxon>
        <taxon>Viridiplantae</taxon>
        <taxon>Streptophyta</taxon>
        <taxon>Embryophyta</taxon>
        <taxon>Tracheophyta</taxon>
        <taxon>Spermatophyta</taxon>
        <taxon>Magnoliopsida</taxon>
        <taxon>eudicotyledons</taxon>
        <taxon>Gunneridae</taxon>
        <taxon>Pentapetalae</taxon>
        <taxon>rosids</taxon>
        <taxon>malvids</taxon>
        <taxon>Sapindales</taxon>
        <taxon>Sapindaceae</taxon>
        <taxon>Xanthoceroideae</taxon>
        <taxon>Xanthoceras</taxon>
    </lineage>
</organism>
<gene>
    <name evidence="1" type="ORF">JRO89_XS01G0316800</name>
</gene>
<evidence type="ECO:0000313" key="2">
    <source>
        <dbReference type="Proteomes" id="UP000827721"/>
    </source>
</evidence>
<reference evidence="1 2" key="1">
    <citation type="submission" date="2021-02" db="EMBL/GenBank/DDBJ databases">
        <title>Plant Genome Project.</title>
        <authorList>
            <person name="Zhang R.-G."/>
        </authorList>
    </citation>
    <scope>NUCLEOTIDE SEQUENCE [LARGE SCALE GENOMIC DNA]</scope>
    <source>
        <tissue evidence="1">Leaves</tissue>
    </source>
</reference>
<proteinExistence type="predicted"/>
<dbReference type="EMBL" id="JAFEMO010000001">
    <property type="protein sequence ID" value="KAH7577924.1"/>
    <property type="molecule type" value="Genomic_DNA"/>
</dbReference>
<accession>A0ABQ8IMJ2</accession>
<name>A0ABQ8IMJ2_9ROSI</name>
<protein>
    <submittedName>
        <fullName evidence="1">Uncharacterized protein</fullName>
    </submittedName>
</protein>
<dbReference type="Proteomes" id="UP000827721">
    <property type="component" value="Unassembled WGS sequence"/>
</dbReference>